<dbReference type="AlphaFoldDB" id="A0AA46BQB4"/>
<feature type="transmembrane region" description="Helical" evidence="2">
    <location>
        <begin position="91"/>
        <end position="109"/>
    </location>
</feature>
<evidence type="ECO:0000256" key="2">
    <source>
        <dbReference type="SAM" id="Phobius"/>
    </source>
</evidence>
<evidence type="ECO:0000256" key="1">
    <source>
        <dbReference type="SAM" id="MobiDB-lite"/>
    </source>
</evidence>
<evidence type="ECO:0000313" key="4">
    <source>
        <dbReference type="EMBL" id="STD15314.1"/>
    </source>
</evidence>
<comment type="caution">
    <text evidence="4">The sequence shown here is derived from an EMBL/GenBank/DDBJ whole genome shotgun (WGS) entry which is preliminary data.</text>
</comment>
<name>A0AA46BQB4_9MICO</name>
<feature type="transmembrane region" description="Helical" evidence="2">
    <location>
        <begin position="20"/>
        <end position="38"/>
    </location>
</feature>
<dbReference type="GO" id="GO:0004175">
    <property type="term" value="F:endopeptidase activity"/>
    <property type="evidence" value="ECO:0007669"/>
    <property type="project" value="UniProtKB-ARBA"/>
</dbReference>
<reference evidence="4 5" key="1">
    <citation type="submission" date="2018-06" db="EMBL/GenBank/DDBJ databases">
        <authorList>
            <consortium name="Pathogen Informatics"/>
            <person name="Doyle S."/>
        </authorList>
    </citation>
    <scope>NUCLEOTIDE SEQUENCE [LARGE SCALE GENOMIC DNA]</scope>
    <source>
        <strain evidence="4 5">NCTC7915</strain>
    </source>
</reference>
<dbReference type="RefSeq" id="WP_147279282.1">
    <property type="nucleotide sequence ID" value="NZ_UFYA01000001.1"/>
</dbReference>
<dbReference type="InterPro" id="IPR003675">
    <property type="entry name" value="Rce1/LyrA-like_dom"/>
</dbReference>
<evidence type="ECO:0000259" key="3">
    <source>
        <dbReference type="Pfam" id="PF02517"/>
    </source>
</evidence>
<gene>
    <name evidence="4" type="ORF">NCTC7915_02293</name>
</gene>
<feature type="transmembrane region" description="Helical" evidence="2">
    <location>
        <begin position="140"/>
        <end position="161"/>
    </location>
</feature>
<dbReference type="GO" id="GO:0006508">
    <property type="term" value="P:proteolysis"/>
    <property type="evidence" value="ECO:0007669"/>
    <property type="project" value="UniProtKB-KW"/>
</dbReference>
<feature type="transmembrane region" description="Helical" evidence="2">
    <location>
        <begin position="53"/>
        <end position="70"/>
    </location>
</feature>
<keyword evidence="2" id="KW-1133">Transmembrane helix</keyword>
<protein>
    <submittedName>
        <fullName evidence="4">CAAX amino terminal protease self- immunity</fullName>
    </submittedName>
</protein>
<keyword evidence="4" id="KW-0645">Protease</keyword>
<keyword evidence="2" id="KW-0472">Membrane</keyword>
<keyword evidence="4" id="KW-0378">Hydrolase</keyword>
<proteinExistence type="predicted"/>
<feature type="transmembrane region" description="Helical" evidence="2">
    <location>
        <begin position="115"/>
        <end position="133"/>
    </location>
</feature>
<accession>A0AA46BQB4</accession>
<feature type="transmembrane region" description="Helical" evidence="2">
    <location>
        <begin position="173"/>
        <end position="192"/>
    </location>
</feature>
<dbReference type="Proteomes" id="UP000254118">
    <property type="component" value="Unassembled WGS sequence"/>
</dbReference>
<evidence type="ECO:0000313" key="5">
    <source>
        <dbReference type="Proteomes" id="UP000254118"/>
    </source>
</evidence>
<feature type="domain" description="CAAX prenyl protease 2/Lysostaphin resistance protein A-like" evidence="3">
    <location>
        <begin position="56"/>
        <end position="150"/>
    </location>
</feature>
<dbReference type="Pfam" id="PF02517">
    <property type="entry name" value="Rce1-like"/>
    <property type="match status" value="1"/>
</dbReference>
<organism evidence="4 5">
    <name type="scientific">Dermatophilus congolensis</name>
    <dbReference type="NCBI Taxonomy" id="1863"/>
    <lineage>
        <taxon>Bacteria</taxon>
        <taxon>Bacillati</taxon>
        <taxon>Actinomycetota</taxon>
        <taxon>Actinomycetes</taxon>
        <taxon>Micrococcales</taxon>
        <taxon>Dermatophilaceae</taxon>
        <taxon>Dermatophilus</taxon>
    </lineage>
</organism>
<keyword evidence="2" id="KW-0812">Transmembrane</keyword>
<feature type="compositionally biased region" description="Low complexity" evidence="1">
    <location>
        <begin position="214"/>
        <end position="234"/>
    </location>
</feature>
<feature type="region of interest" description="Disordered" evidence="1">
    <location>
        <begin position="203"/>
        <end position="240"/>
    </location>
</feature>
<dbReference type="EMBL" id="UFYA01000001">
    <property type="protein sequence ID" value="STD15314.1"/>
    <property type="molecule type" value="Genomic_DNA"/>
</dbReference>
<dbReference type="GO" id="GO:0080120">
    <property type="term" value="P:CAAX-box protein maturation"/>
    <property type="evidence" value="ECO:0007669"/>
    <property type="project" value="UniProtKB-ARBA"/>
</dbReference>
<sequence length="240" mass="25709">MYRISGGYLHSISGRMRWKWLATGLATTVPIWLVGNLAETVVNGESTFSPAKAWALQVALTLILTPLQAAGEEYIVRGLLVTTISSYFSNAKVGFCIAGAISTFVFTALHGSSHPWVVANLVGMSIMALYLVWHTGGIEAAIAIHVANNLSLILISIFTNTVGKGQITAETQVSFWSTFYALALLALGTFLLRRFFDREGLSATTQSEPEPRSAIAATAETAPENTAKTTPAPESDSTHT</sequence>